<reference evidence="1 2" key="1">
    <citation type="journal article" date="2018" name="Mol. Plant">
        <title>The genome of Artemisia annua provides insight into the evolution of Asteraceae family and artemisinin biosynthesis.</title>
        <authorList>
            <person name="Shen Q."/>
            <person name="Zhang L."/>
            <person name="Liao Z."/>
            <person name="Wang S."/>
            <person name="Yan T."/>
            <person name="Shi P."/>
            <person name="Liu M."/>
            <person name="Fu X."/>
            <person name="Pan Q."/>
            <person name="Wang Y."/>
            <person name="Lv Z."/>
            <person name="Lu X."/>
            <person name="Zhang F."/>
            <person name="Jiang W."/>
            <person name="Ma Y."/>
            <person name="Chen M."/>
            <person name="Hao X."/>
            <person name="Li L."/>
            <person name="Tang Y."/>
            <person name="Lv G."/>
            <person name="Zhou Y."/>
            <person name="Sun X."/>
            <person name="Brodelius P.E."/>
            <person name="Rose J.K.C."/>
            <person name="Tang K."/>
        </authorList>
    </citation>
    <scope>NUCLEOTIDE SEQUENCE [LARGE SCALE GENOMIC DNA]</scope>
    <source>
        <strain evidence="2">cv. Huhao1</strain>
        <tissue evidence="1">Leaf</tissue>
    </source>
</reference>
<protein>
    <submittedName>
        <fullName evidence="1">Uncharacterized protein</fullName>
    </submittedName>
</protein>
<gene>
    <name evidence="1" type="ORF">CTI12_AA381060</name>
</gene>
<dbReference type="Proteomes" id="UP000245207">
    <property type="component" value="Unassembled WGS sequence"/>
</dbReference>
<name>A0A2U1MH11_ARTAN</name>
<keyword evidence="2" id="KW-1185">Reference proteome</keyword>
<organism evidence="1 2">
    <name type="scientific">Artemisia annua</name>
    <name type="common">Sweet wormwood</name>
    <dbReference type="NCBI Taxonomy" id="35608"/>
    <lineage>
        <taxon>Eukaryota</taxon>
        <taxon>Viridiplantae</taxon>
        <taxon>Streptophyta</taxon>
        <taxon>Embryophyta</taxon>
        <taxon>Tracheophyta</taxon>
        <taxon>Spermatophyta</taxon>
        <taxon>Magnoliopsida</taxon>
        <taxon>eudicotyledons</taxon>
        <taxon>Gunneridae</taxon>
        <taxon>Pentapetalae</taxon>
        <taxon>asterids</taxon>
        <taxon>campanulids</taxon>
        <taxon>Asterales</taxon>
        <taxon>Asteraceae</taxon>
        <taxon>Asteroideae</taxon>
        <taxon>Anthemideae</taxon>
        <taxon>Artemisiinae</taxon>
        <taxon>Artemisia</taxon>
    </lineage>
</organism>
<accession>A0A2U1MH11</accession>
<dbReference type="AlphaFoldDB" id="A0A2U1MH11"/>
<comment type="caution">
    <text evidence="1">The sequence shown here is derived from an EMBL/GenBank/DDBJ whole genome shotgun (WGS) entry which is preliminary data.</text>
</comment>
<sequence length="94" mass="10184">MPKTEAVSKTIGTVISRLPGFHRKNLFLCSSCSQVSKGANGFQLPRSKEYFGTVADQWRVSSYEVKAMFTGTRPRHISNAGVGGGVYLGSTKVL</sequence>
<evidence type="ECO:0000313" key="2">
    <source>
        <dbReference type="Proteomes" id="UP000245207"/>
    </source>
</evidence>
<dbReference type="EMBL" id="PKPP01005323">
    <property type="protein sequence ID" value="PWA60561.1"/>
    <property type="molecule type" value="Genomic_DNA"/>
</dbReference>
<proteinExistence type="predicted"/>
<evidence type="ECO:0000313" key="1">
    <source>
        <dbReference type="EMBL" id="PWA60561.1"/>
    </source>
</evidence>